<dbReference type="Proteomes" id="UP001162131">
    <property type="component" value="Unassembled WGS sequence"/>
</dbReference>
<accession>A0AAU9JD47</accession>
<reference evidence="1" key="1">
    <citation type="submission" date="2021-09" db="EMBL/GenBank/DDBJ databases">
        <authorList>
            <consortium name="AG Swart"/>
            <person name="Singh M."/>
            <person name="Singh A."/>
            <person name="Seah K."/>
            <person name="Emmerich C."/>
        </authorList>
    </citation>
    <scope>NUCLEOTIDE SEQUENCE</scope>
    <source>
        <strain evidence="1">ATCC30299</strain>
    </source>
</reference>
<keyword evidence="2" id="KW-1185">Reference proteome</keyword>
<proteinExistence type="predicted"/>
<dbReference type="EMBL" id="CAJZBQ010000034">
    <property type="protein sequence ID" value="CAG9323571.1"/>
    <property type="molecule type" value="Genomic_DNA"/>
</dbReference>
<sequence>MKLAIFTLAFVDLQPRGEGKEATSVDGTNMIFYKKNTLILLENKTFCLLVKEKNKLRSMIAHYLIFG</sequence>
<name>A0AAU9JD47_9CILI</name>
<comment type="caution">
    <text evidence="1">The sequence shown here is derived from an EMBL/GenBank/DDBJ whole genome shotgun (WGS) entry which is preliminary data.</text>
</comment>
<protein>
    <submittedName>
        <fullName evidence="1">Uncharacterized protein</fullName>
    </submittedName>
</protein>
<evidence type="ECO:0000313" key="1">
    <source>
        <dbReference type="EMBL" id="CAG9323571.1"/>
    </source>
</evidence>
<dbReference type="AlphaFoldDB" id="A0AAU9JD47"/>
<organism evidence="1 2">
    <name type="scientific">Blepharisma stoltei</name>
    <dbReference type="NCBI Taxonomy" id="1481888"/>
    <lineage>
        <taxon>Eukaryota</taxon>
        <taxon>Sar</taxon>
        <taxon>Alveolata</taxon>
        <taxon>Ciliophora</taxon>
        <taxon>Postciliodesmatophora</taxon>
        <taxon>Heterotrichea</taxon>
        <taxon>Heterotrichida</taxon>
        <taxon>Blepharismidae</taxon>
        <taxon>Blepharisma</taxon>
    </lineage>
</organism>
<gene>
    <name evidence="1" type="ORF">BSTOLATCC_MIC34220</name>
</gene>
<evidence type="ECO:0000313" key="2">
    <source>
        <dbReference type="Proteomes" id="UP001162131"/>
    </source>
</evidence>